<dbReference type="Proteomes" id="UP000025171">
    <property type="component" value="Unassembled WGS sequence"/>
</dbReference>
<dbReference type="PATRIC" id="fig|1280950.3.peg.3249"/>
<keyword evidence="3 6" id="KW-0812">Transmembrane</keyword>
<dbReference type="GO" id="GO:0015920">
    <property type="term" value="P:lipopolysaccharide transport"/>
    <property type="evidence" value="ECO:0007669"/>
    <property type="project" value="TreeGrafter"/>
</dbReference>
<organism evidence="7 8">
    <name type="scientific">Hyphomonas johnsonii MHS-2</name>
    <dbReference type="NCBI Taxonomy" id="1280950"/>
    <lineage>
        <taxon>Bacteria</taxon>
        <taxon>Pseudomonadati</taxon>
        <taxon>Pseudomonadota</taxon>
        <taxon>Alphaproteobacteria</taxon>
        <taxon>Hyphomonadales</taxon>
        <taxon>Hyphomonadaceae</taxon>
        <taxon>Hyphomonas</taxon>
    </lineage>
</organism>
<feature type="transmembrane region" description="Helical" evidence="6">
    <location>
        <begin position="60"/>
        <end position="80"/>
    </location>
</feature>
<keyword evidence="8" id="KW-1185">Reference proteome</keyword>
<feature type="transmembrane region" description="Helical" evidence="6">
    <location>
        <begin position="12"/>
        <end position="31"/>
    </location>
</feature>
<comment type="subcellular location">
    <subcellularLocation>
        <location evidence="1">Cell membrane</location>
        <topology evidence="1">Multi-pass membrane protein</topology>
    </subcellularLocation>
</comment>
<proteinExistence type="predicted"/>
<feature type="transmembrane region" description="Helical" evidence="6">
    <location>
        <begin position="323"/>
        <end position="345"/>
    </location>
</feature>
<dbReference type="PANTHER" id="PTHR33529">
    <property type="entry name" value="SLR0882 PROTEIN-RELATED"/>
    <property type="match status" value="1"/>
</dbReference>
<sequence>MTSRLSRYLSVLFLQRLFITLFGMVTLLGVLDALGNADLVPDGAGLVGQVRYMVLRMPILFDRTFVFGLLLAVLLTYASLYRRNELVIISGSGLSVFGQVRALAPAVIFVSVVSAIGIDQINPVASKALEDWLGTSVLRENSQTPERVWLSDGRLLVEVAGMQNERLSGLTIFERDANGAVIAVTTAGTASPVAGGWRLEDTEQQRFDGRTPQNDTFWSSAQTPDSLHLLLTEPRDLALADLLALHRMRGSGSRPASAYLLWALHRISLPLAALAVLMLAVPIMQLYGRRDSSDIALARGVAAGFVFMVTDGVLKTLAESGRFSAPLAVALPILGLALAGLWLALGREVQK</sequence>
<evidence type="ECO:0000256" key="6">
    <source>
        <dbReference type="SAM" id="Phobius"/>
    </source>
</evidence>
<feature type="transmembrane region" description="Helical" evidence="6">
    <location>
        <begin position="259"/>
        <end position="284"/>
    </location>
</feature>
<keyword evidence="4 6" id="KW-1133">Transmembrane helix</keyword>
<gene>
    <name evidence="7" type="ORF">HJO_16190</name>
</gene>
<reference evidence="7 8" key="1">
    <citation type="journal article" date="2014" name="Antonie Van Leeuwenhoek">
        <title>Hyphomonas beringensis sp. nov. and Hyphomonas chukchiensis sp. nov., isolated from surface seawater of the Bering Sea and Chukchi Sea.</title>
        <authorList>
            <person name="Li C."/>
            <person name="Lai Q."/>
            <person name="Li G."/>
            <person name="Dong C."/>
            <person name="Wang J."/>
            <person name="Liao Y."/>
            <person name="Shao Z."/>
        </authorList>
    </citation>
    <scope>NUCLEOTIDE SEQUENCE [LARGE SCALE GENOMIC DNA]</scope>
    <source>
        <strain evidence="7 8">MHS-2</strain>
    </source>
</reference>
<evidence type="ECO:0000256" key="3">
    <source>
        <dbReference type="ARBA" id="ARBA00022692"/>
    </source>
</evidence>
<feature type="transmembrane region" description="Helical" evidence="6">
    <location>
        <begin position="100"/>
        <end position="118"/>
    </location>
</feature>
<evidence type="ECO:0000256" key="1">
    <source>
        <dbReference type="ARBA" id="ARBA00004651"/>
    </source>
</evidence>
<comment type="caution">
    <text evidence="7">The sequence shown here is derived from an EMBL/GenBank/DDBJ whole genome shotgun (WGS) entry which is preliminary data.</text>
</comment>
<dbReference type="InterPro" id="IPR005495">
    <property type="entry name" value="LptG/LptF_permease"/>
</dbReference>
<dbReference type="Pfam" id="PF03739">
    <property type="entry name" value="LptF_LptG"/>
    <property type="match status" value="1"/>
</dbReference>
<dbReference type="STRING" id="1280950.HJO_16190"/>
<name>A0A059FBF6_9PROT</name>
<dbReference type="EMBL" id="ARYK01000011">
    <property type="protein sequence ID" value="KCZ87940.1"/>
    <property type="molecule type" value="Genomic_DNA"/>
</dbReference>
<evidence type="ECO:0000256" key="4">
    <source>
        <dbReference type="ARBA" id="ARBA00022989"/>
    </source>
</evidence>
<dbReference type="PANTHER" id="PTHR33529:SF2">
    <property type="entry name" value="LIPOPOLYSACCHARIDE EXPORT SYSTEM PERMEASE PROTEIN LPTG"/>
    <property type="match status" value="1"/>
</dbReference>
<evidence type="ECO:0000256" key="2">
    <source>
        <dbReference type="ARBA" id="ARBA00022475"/>
    </source>
</evidence>
<evidence type="ECO:0000256" key="5">
    <source>
        <dbReference type="ARBA" id="ARBA00023136"/>
    </source>
</evidence>
<dbReference type="OrthoDB" id="7620608at2"/>
<evidence type="ECO:0000313" key="8">
    <source>
        <dbReference type="Proteomes" id="UP000025171"/>
    </source>
</evidence>
<accession>A0A059FBF6</accession>
<dbReference type="eggNOG" id="COG0795">
    <property type="taxonomic scope" value="Bacteria"/>
</dbReference>
<keyword evidence="5 6" id="KW-0472">Membrane</keyword>
<dbReference type="GO" id="GO:0043190">
    <property type="term" value="C:ATP-binding cassette (ABC) transporter complex"/>
    <property type="evidence" value="ECO:0007669"/>
    <property type="project" value="TreeGrafter"/>
</dbReference>
<protein>
    <submittedName>
        <fullName evidence="7">Putative permease</fullName>
    </submittedName>
</protein>
<feature type="transmembrane region" description="Helical" evidence="6">
    <location>
        <begin position="296"/>
        <end position="317"/>
    </location>
</feature>
<keyword evidence="2" id="KW-1003">Cell membrane</keyword>
<dbReference type="RefSeq" id="WP_084142151.1">
    <property type="nucleotide sequence ID" value="NZ_ARYK01000011.1"/>
</dbReference>
<evidence type="ECO:0000313" key="7">
    <source>
        <dbReference type="EMBL" id="KCZ87940.1"/>
    </source>
</evidence>
<dbReference type="AlphaFoldDB" id="A0A059FBF6"/>